<organism evidence="4 5">
    <name type="scientific">Iodidimonas muriae</name>
    <dbReference type="NCBI Taxonomy" id="261467"/>
    <lineage>
        <taxon>Bacteria</taxon>
        <taxon>Pseudomonadati</taxon>
        <taxon>Pseudomonadota</taxon>
        <taxon>Alphaproteobacteria</taxon>
        <taxon>Iodidimonadales</taxon>
        <taxon>Iodidimonadaceae</taxon>
        <taxon>Iodidimonas</taxon>
    </lineage>
</organism>
<sequence>MMQAAFILAGLAGAVAVLSSKAGAAPNGRLSPEEVEILAEQTVKFHFPAVDPLMIRAMVEIESSRQPSALRVEPHISDASAGLMQTLVSTAQWLHDDMGARAFGRPTLERLMDAGTSMYFGTAYINWLRRYKGQPRSEQWIVESYNGGPGNSNSQTKNHYQKYLKAKQSLTGAF</sequence>
<comment type="caution">
    <text evidence="4">The sequence shown here is derived from an EMBL/GenBank/DDBJ whole genome shotgun (WGS) entry which is preliminary data.</text>
</comment>
<evidence type="ECO:0000256" key="2">
    <source>
        <dbReference type="SAM" id="SignalP"/>
    </source>
</evidence>
<evidence type="ECO:0000259" key="3">
    <source>
        <dbReference type="Pfam" id="PF01464"/>
    </source>
</evidence>
<feature type="signal peptide" evidence="2">
    <location>
        <begin position="1"/>
        <end position="24"/>
    </location>
</feature>
<feature type="domain" description="Transglycosylase SLT" evidence="3">
    <location>
        <begin position="49"/>
        <end position="162"/>
    </location>
</feature>
<keyword evidence="5" id="KW-1185">Reference proteome</keyword>
<dbReference type="Proteomes" id="UP000602381">
    <property type="component" value="Unassembled WGS sequence"/>
</dbReference>
<evidence type="ECO:0000313" key="4">
    <source>
        <dbReference type="EMBL" id="GGO17533.1"/>
    </source>
</evidence>
<gene>
    <name evidence="4" type="ORF">GCM10007972_27700</name>
</gene>
<dbReference type="PANTHER" id="PTHR37179">
    <property type="entry name" value="TRANSGLYCOSYLASE"/>
    <property type="match status" value="1"/>
</dbReference>
<accession>A0ABQ2LGG9</accession>
<dbReference type="InterPro" id="IPR008258">
    <property type="entry name" value="Transglycosylase_SLT_dom_1"/>
</dbReference>
<name>A0ABQ2LGG9_9PROT</name>
<dbReference type="InterPro" id="IPR023346">
    <property type="entry name" value="Lysozyme-like_dom_sf"/>
</dbReference>
<keyword evidence="2" id="KW-0732">Signal</keyword>
<dbReference type="EMBL" id="BMOV01000018">
    <property type="protein sequence ID" value="GGO17533.1"/>
    <property type="molecule type" value="Genomic_DNA"/>
</dbReference>
<evidence type="ECO:0000256" key="1">
    <source>
        <dbReference type="ARBA" id="ARBA00009387"/>
    </source>
</evidence>
<dbReference type="Pfam" id="PF01464">
    <property type="entry name" value="SLT"/>
    <property type="match status" value="1"/>
</dbReference>
<dbReference type="SUPFAM" id="SSF53955">
    <property type="entry name" value="Lysozyme-like"/>
    <property type="match status" value="1"/>
</dbReference>
<evidence type="ECO:0000313" key="5">
    <source>
        <dbReference type="Proteomes" id="UP000602381"/>
    </source>
</evidence>
<dbReference type="PANTHER" id="PTHR37179:SF1">
    <property type="entry name" value="TRANSGLYCOSYLASE"/>
    <property type="match status" value="1"/>
</dbReference>
<feature type="chain" id="PRO_5045085032" description="Transglycosylase SLT domain-containing protein" evidence="2">
    <location>
        <begin position="25"/>
        <end position="174"/>
    </location>
</feature>
<protein>
    <recommendedName>
        <fullName evidence="3">Transglycosylase SLT domain-containing protein</fullName>
    </recommendedName>
</protein>
<comment type="similarity">
    <text evidence="1">Belongs to the virb1 family.</text>
</comment>
<proteinExistence type="inferred from homology"/>
<reference evidence="5" key="1">
    <citation type="journal article" date="2019" name="Int. J. Syst. Evol. Microbiol.">
        <title>The Global Catalogue of Microorganisms (GCM) 10K type strain sequencing project: providing services to taxonomists for standard genome sequencing and annotation.</title>
        <authorList>
            <consortium name="The Broad Institute Genomics Platform"/>
            <consortium name="The Broad Institute Genome Sequencing Center for Infectious Disease"/>
            <person name="Wu L."/>
            <person name="Ma J."/>
        </authorList>
    </citation>
    <scope>NUCLEOTIDE SEQUENCE [LARGE SCALE GENOMIC DNA]</scope>
    <source>
        <strain evidence="5">JCM 17843</strain>
    </source>
</reference>
<dbReference type="Gene3D" id="1.10.530.10">
    <property type="match status" value="1"/>
</dbReference>